<keyword evidence="3" id="KW-0378">Hydrolase</keyword>
<dbReference type="GO" id="GO:0005829">
    <property type="term" value="C:cytosol"/>
    <property type="evidence" value="ECO:0007669"/>
    <property type="project" value="TreeGrafter"/>
</dbReference>
<dbReference type="AlphaFoldDB" id="A0A2S8G0N2"/>
<evidence type="ECO:0000256" key="1">
    <source>
        <dbReference type="ARBA" id="ARBA00000274"/>
    </source>
</evidence>
<dbReference type="PANTHER" id="PTHR31223">
    <property type="entry name" value="LOG FAMILY PROTEIN YJL055W"/>
    <property type="match status" value="1"/>
</dbReference>
<dbReference type="InterPro" id="IPR031100">
    <property type="entry name" value="LOG_fam"/>
</dbReference>
<comment type="catalytic activity">
    <reaction evidence="1">
        <text>AMP + H2O = D-ribose 5-phosphate + adenine</text>
        <dbReference type="Rhea" id="RHEA:20129"/>
        <dbReference type="ChEBI" id="CHEBI:15377"/>
        <dbReference type="ChEBI" id="CHEBI:16708"/>
        <dbReference type="ChEBI" id="CHEBI:78346"/>
        <dbReference type="ChEBI" id="CHEBI:456215"/>
        <dbReference type="EC" id="3.2.2.4"/>
    </reaction>
</comment>
<keyword evidence="3" id="KW-0203">Cytokinin biosynthesis</keyword>
<dbReference type="NCBIfam" id="TIGR00730">
    <property type="entry name" value="Rossman fold protein, TIGR00730 family"/>
    <property type="match status" value="1"/>
</dbReference>
<dbReference type="EC" id="3.2.2.n1" evidence="3"/>
<dbReference type="PANTHER" id="PTHR31223:SF70">
    <property type="entry name" value="LOG FAMILY PROTEIN YJL055W"/>
    <property type="match status" value="1"/>
</dbReference>
<dbReference type="EMBL" id="PUHY01000005">
    <property type="protein sequence ID" value="PQO37870.1"/>
    <property type="molecule type" value="Genomic_DNA"/>
</dbReference>
<dbReference type="OrthoDB" id="9801098at2"/>
<organism evidence="4 5">
    <name type="scientific">Blastopirellula marina</name>
    <dbReference type="NCBI Taxonomy" id="124"/>
    <lineage>
        <taxon>Bacteria</taxon>
        <taxon>Pseudomonadati</taxon>
        <taxon>Planctomycetota</taxon>
        <taxon>Planctomycetia</taxon>
        <taxon>Pirellulales</taxon>
        <taxon>Pirellulaceae</taxon>
        <taxon>Blastopirellula</taxon>
    </lineage>
</organism>
<dbReference type="SUPFAM" id="SSF102405">
    <property type="entry name" value="MCP/YpsA-like"/>
    <property type="match status" value="1"/>
</dbReference>
<dbReference type="GO" id="GO:0008714">
    <property type="term" value="F:AMP nucleosidase activity"/>
    <property type="evidence" value="ECO:0007669"/>
    <property type="project" value="UniProtKB-EC"/>
</dbReference>
<evidence type="ECO:0000313" key="5">
    <source>
        <dbReference type="Proteomes" id="UP000238322"/>
    </source>
</evidence>
<dbReference type="InterPro" id="IPR005269">
    <property type="entry name" value="LOG"/>
</dbReference>
<evidence type="ECO:0000313" key="4">
    <source>
        <dbReference type="EMBL" id="PQO37870.1"/>
    </source>
</evidence>
<proteinExistence type="inferred from homology"/>
<reference evidence="4 5" key="1">
    <citation type="submission" date="2018-02" db="EMBL/GenBank/DDBJ databases">
        <title>Comparative genomes isolates from brazilian mangrove.</title>
        <authorList>
            <person name="Araujo J.E."/>
            <person name="Taketani R.G."/>
            <person name="Silva M.C.P."/>
            <person name="Loureco M.V."/>
            <person name="Andreote F.D."/>
        </authorList>
    </citation>
    <scope>NUCLEOTIDE SEQUENCE [LARGE SCALE GENOMIC DNA]</scope>
    <source>
        <strain evidence="4 5">Hex-1 MGV</strain>
    </source>
</reference>
<dbReference type="Proteomes" id="UP000238322">
    <property type="component" value="Unassembled WGS sequence"/>
</dbReference>
<comment type="similarity">
    <text evidence="2 3">Belongs to the LOG family.</text>
</comment>
<protein>
    <recommendedName>
        <fullName evidence="3">Cytokinin riboside 5'-monophosphate phosphoribohydrolase</fullName>
        <ecNumber evidence="3">3.2.2.n1</ecNumber>
    </recommendedName>
</protein>
<dbReference type="Gene3D" id="3.40.50.450">
    <property type="match status" value="1"/>
</dbReference>
<evidence type="ECO:0000256" key="3">
    <source>
        <dbReference type="RuleBase" id="RU363015"/>
    </source>
</evidence>
<gene>
    <name evidence="4" type="ORF">C5Y83_04710</name>
</gene>
<dbReference type="Pfam" id="PF03641">
    <property type="entry name" value="Lysine_decarbox"/>
    <property type="match status" value="1"/>
</dbReference>
<comment type="caution">
    <text evidence="4">The sequence shown here is derived from an EMBL/GenBank/DDBJ whole genome shotgun (WGS) entry which is preliminary data.</text>
</comment>
<sequence>METLCVFCGSASGSRPAYTEVASQLGRLLAERKIRLVYGGGKVGMMGAVADAALAAGGEVIGVIPGALVDRELAHHGVNELIVVESMHQRKAKMAELSDAFLALPGGFGTLEELFEVVTWAQLGFHNKPCGLLNVEGFFDALLAMLDHANNEAFLYQGNRELLLTANDPSEILQLLGEAHPTKNPRWIDRSET</sequence>
<evidence type="ECO:0000256" key="2">
    <source>
        <dbReference type="ARBA" id="ARBA00006763"/>
    </source>
</evidence>
<accession>A0A2S8G0N2</accession>
<dbReference type="GO" id="GO:0009691">
    <property type="term" value="P:cytokinin biosynthetic process"/>
    <property type="evidence" value="ECO:0007669"/>
    <property type="project" value="UniProtKB-UniRule"/>
</dbReference>
<name>A0A2S8G0N2_9BACT</name>